<organism evidence="2">
    <name type="scientific">Caenorhabditis remanei</name>
    <name type="common">Caenorhabditis vulgaris</name>
    <dbReference type="NCBI Taxonomy" id="31234"/>
    <lineage>
        <taxon>Eukaryota</taxon>
        <taxon>Metazoa</taxon>
        <taxon>Ecdysozoa</taxon>
        <taxon>Nematoda</taxon>
        <taxon>Chromadorea</taxon>
        <taxon>Rhabditida</taxon>
        <taxon>Rhabditina</taxon>
        <taxon>Rhabditomorpha</taxon>
        <taxon>Rhabditoidea</taxon>
        <taxon>Rhabditidae</taxon>
        <taxon>Peloderinae</taxon>
        <taxon>Caenorhabditis</taxon>
    </lineage>
</organism>
<dbReference type="Pfam" id="PF12078">
    <property type="entry name" value="DUF3557"/>
    <property type="match status" value="1"/>
</dbReference>
<sequence length="311" mass="36329">MPPGLSYPALKCVLEFLDAPQRIHITARTPSLKQIDKVIPLRVKYLLIDDFTLRFNEFFMTCTPVNVMFGVWRTQKVLHESICPNRFSFNNNRDKLFESYFGARSIIYVDWLVSATGMYKPKSPQNFNFIINRLNTNNFGDFMPITNQFPMKELKIEAITEILLDHPVVHSAKNIIIEQVVSSIDTYLPDIHKLRAKNVSIQYSFKYDPVFTRIPYDLIRIIKYWIDHGKEIGTKYKFTSSFDDIYAVMTEAKREFNEFLSEAEKVDERVLIDLPQFYIPMKYDLSAKIFVYGIKIQEDGGDKSQVVVKVI</sequence>
<dbReference type="Proteomes" id="UP000008281">
    <property type="component" value="Unassembled WGS sequence"/>
</dbReference>
<dbReference type="HOGENOM" id="CLU_042576_3_1_1"/>
<dbReference type="InParanoid" id="E3MDB6"/>
<evidence type="ECO:0000313" key="1">
    <source>
        <dbReference type="EMBL" id="EFO99101.1"/>
    </source>
</evidence>
<accession>E3MDB6</accession>
<keyword evidence="2" id="KW-1185">Reference proteome</keyword>
<evidence type="ECO:0000313" key="2">
    <source>
        <dbReference type="Proteomes" id="UP000008281"/>
    </source>
</evidence>
<dbReference type="InterPro" id="IPR021942">
    <property type="entry name" value="DUF3557"/>
</dbReference>
<gene>
    <name evidence="1" type="ORF">CRE_17984</name>
</gene>
<proteinExistence type="predicted"/>
<dbReference type="PANTHER" id="PTHR31379">
    <property type="entry name" value="F-BOX C PROTEIN-RELATED-RELATED"/>
    <property type="match status" value="1"/>
</dbReference>
<evidence type="ECO:0008006" key="3">
    <source>
        <dbReference type="Google" id="ProtNLM"/>
    </source>
</evidence>
<dbReference type="EMBL" id="DS268437">
    <property type="protein sequence ID" value="EFO99101.1"/>
    <property type="molecule type" value="Genomic_DNA"/>
</dbReference>
<name>E3MDB6_CAERE</name>
<reference evidence="1" key="1">
    <citation type="submission" date="2007-07" db="EMBL/GenBank/DDBJ databases">
        <title>PCAP assembly of the Caenorhabditis remanei genome.</title>
        <authorList>
            <consortium name="The Caenorhabditis remanei Sequencing Consortium"/>
            <person name="Wilson R.K."/>
        </authorList>
    </citation>
    <scope>NUCLEOTIDE SEQUENCE [LARGE SCALE GENOMIC DNA]</scope>
    <source>
        <strain evidence="1">PB4641</strain>
    </source>
</reference>
<protein>
    <recommendedName>
        <fullName evidence="3">F-box domain-containing protein</fullName>
    </recommendedName>
</protein>
<dbReference type="PANTHER" id="PTHR31379:SF1">
    <property type="entry name" value="F-BOX C PROTEIN-RELATED"/>
    <property type="match status" value="1"/>
</dbReference>
<dbReference type="AlphaFoldDB" id="E3MDB6"/>